<dbReference type="InterPro" id="IPR052583">
    <property type="entry name" value="ATP-helicase/E3_Ub-Ligase"/>
</dbReference>
<dbReference type="GO" id="GO:0000209">
    <property type="term" value="P:protein polyubiquitination"/>
    <property type="evidence" value="ECO:0007669"/>
    <property type="project" value="TreeGrafter"/>
</dbReference>
<dbReference type="Gene3D" id="3.40.50.10810">
    <property type="entry name" value="Tandem AAA-ATPase domain"/>
    <property type="match status" value="1"/>
</dbReference>
<dbReference type="GO" id="GO:0061630">
    <property type="term" value="F:ubiquitin protein ligase activity"/>
    <property type="evidence" value="ECO:0007669"/>
    <property type="project" value="TreeGrafter"/>
</dbReference>
<evidence type="ECO:0000256" key="1">
    <source>
        <dbReference type="ARBA" id="ARBA00022723"/>
    </source>
</evidence>
<comment type="caution">
    <text evidence="11">The sequence shown here is derived from an EMBL/GenBank/DDBJ whole genome shotgun (WGS) entry which is preliminary data.</text>
</comment>
<dbReference type="SMART" id="SM00184">
    <property type="entry name" value="RING"/>
    <property type="match status" value="1"/>
</dbReference>
<dbReference type="InterPro" id="IPR049730">
    <property type="entry name" value="SNF2/RAD54-like_C"/>
</dbReference>
<dbReference type="OrthoDB" id="5330228at2759"/>
<keyword evidence="4" id="KW-0378">Hydrolase</keyword>
<dbReference type="InterPro" id="IPR017907">
    <property type="entry name" value="Znf_RING_CS"/>
</dbReference>
<dbReference type="GO" id="GO:0008270">
    <property type="term" value="F:zinc ion binding"/>
    <property type="evidence" value="ECO:0007669"/>
    <property type="project" value="UniProtKB-KW"/>
</dbReference>
<accession>A0A9P4SJY9</accession>
<evidence type="ECO:0000256" key="7">
    <source>
        <dbReference type="PROSITE-ProRule" id="PRU00175"/>
    </source>
</evidence>
<dbReference type="Proteomes" id="UP000799429">
    <property type="component" value="Unassembled WGS sequence"/>
</dbReference>
<dbReference type="GO" id="GO:0005634">
    <property type="term" value="C:nucleus"/>
    <property type="evidence" value="ECO:0007669"/>
    <property type="project" value="TreeGrafter"/>
</dbReference>
<dbReference type="FunFam" id="3.40.50.10810:FF:000059">
    <property type="entry name" value="SNF2 family helicase/ATPase, putative"/>
    <property type="match status" value="1"/>
</dbReference>
<keyword evidence="3 7" id="KW-0863">Zinc-finger</keyword>
<dbReference type="InterPro" id="IPR000330">
    <property type="entry name" value="SNF2_N"/>
</dbReference>
<dbReference type="PANTHER" id="PTHR45865:SF1">
    <property type="entry name" value="E3 UBIQUITIN-PROTEIN LIGASE SHPRH"/>
    <property type="match status" value="1"/>
</dbReference>
<evidence type="ECO:0000259" key="10">
    <source>
        <dbReference type="PROSITE" id="PS50089"/>
    </source>
</evidence>
<dbReference type="InterPro" id="IPR059033">
    <property type="entry name" value="C144_05_dom"/>
</dbReference>
<feature type="domain" description="RING-type" evidence="10">
    <location>
        <begin position="1138"/>
        <end position="1176"/>
    </location>
</feature>
<dbReference type="Pfam" id="PF00176">
    <property type="entry name" value="SNF2-rel_dom"/>
    <property type="match status" value="1"/>
</dbReference>
<dbReference type="CDD" id="cd18070">
    <property type="entry name" value="DEXQc_SHPRH"/>
    <property type="match status" value="1"/>
</dbReference>
<dbReference type="GO" id="GO:0006974">
    <property type="term" value="P:DNA damage response"/>
    <property type="evidence" value="ECO:0007669"/>
    <property type="project" value="TreeGrafter"/>
</dbReference>
<dbReference type="InterPro" id="IPR014001">
    <property type="entry name" value="Helicase_ATP-bd"/>
</dbReference>
<dbReference type="EMBL" id="MU006089">
    <property type="protein sequence ID" value="KAF2842958.1"/>
    <property type="molecule type" value="Genomic_DNA"/>
</dbReference>
<keyword evidence="8" id="KW-0175">Coiled coil</keyword>
<sequence length="1487" mass="168759">MAAVSLKADVCGATLLSDSLPHSATTPLRKFLAFVQSLLPQDQIEGPRPKKRQRRNDKSAASIVAHDLDETENNATVARISIDLEFKKDKKYDKTDTGVESNIIATTFTLQHIDRDSHDTYTIALSTLETPSSSLELQVRSASLEGAYDHLERAATLSRRKSDIAWVRFRILPPTSDRQFFQFETSIHWRLGRWLDINPIHIRRNIQLRVGKDIDLLKAYFGENKDGNSSWSLQDFYENVHVPPVDLKLSPKIQDKVIECMLYPFQKRAVNWLLCREGVEYRGDDLKEVERKTFTVDRLPPSFSVAKDADGNRIFVSQLQGKISKDLASLPESKWPLSGGILAEEMGLGKTVELIALMCLHKRPFTEKVVYDEYSGSDIIPTGGTLIITPSSILQQWKSEINTHAPHLKVYEYKGLPSPNAPQKLQAESTVNHLIQYDVVLTTYSVLSREIHYATPPPERNLRHAKQHESRRSPLVQISWWRVCLDEAQMVESGVSQAATVARLVPRINAWAVSGTPLKKDVQDLYGLLIFLRYEPFCSSKTLWQRVDKAVFKEIFSEIALRHTKDKVRQELRLPPQRRVVITVPFTAVEEQNYGQLVEQMCGECGLTTDGAPVTPDWNPQSEAVVERMRAWLVRLRQTCLHPHVGARNRRALGRSKAPLRSVDEVLEVMIEQNETNLRAEERTYLVSKVNRGQIIANDKSDNHRSEKALEIYLAALQQANHIVEECRQELAAEKQKQQEADNDVNSGSTEISDEESDSEGKTKDKNARISTLQKMLRGALEVQHVCLFYVATAYFQIKSNEDLTKPGSEEFTRLEGYEIEFYDKAKVVRKEMLQDSSSKAESMMRRISGMQKKSKLAACEEIALIEDRGGIENRKVLEKMDTLSEILNKQAIRISQWRSKVLQILLSPLVDEDEGKDTTGDEYEDSTKMQDELYVYITALRAIIADRHLAVSGQLNVLIEHETKEATKTAKEGEGHAPELMLKVMDERAILKSTSQQGCLRGIVSEVRSLATTLQWQAENGNNRAALELEVVEKMLKDINSVLGAQNKLIADLERELESFRSTMNLRLSFYRQLQEISDTVAPIKEDLDPQLDKVALRSHQQREEKASEKLSGLKTKRRFLLHLRSEANNDEDSKICVICQSNFETGVLTVCGHQYCKDCIRMWWSQHRTCPVCKRRLGLADFHDITFKPQEIRAQEEYNQPTSHEKRASPALQVSIYSDMNSTIMNEIKSIDLNGAYGTKIDMIARHIHWIREHDPGSKSIIFSQYSDFLQVLEGAFHHFKISCTSISSKNGIEKFKKDPSVECFLLDAKADSSGLNLVNATHVFLCEPLINAAIELQAIARVHRIGQQRPTTVYMYLINDTVEEAIYDISVSRRLEHIGRFKLKGKETTRSGRVTPILQESTIDAANSLELQQAPISKLLVKGKGGGEVVEKGDLWNCLFGKPRRRQAGVSQQLEMEVNRYVRAEAAEERRITSTDELSGRSSS</sequence>
<evidence type="ECO:0000256" key="5">
    <source>
        <dbReference type="ARBA" id="ARBA00022833"/>
    </source>
</evidence>
<keyword evidence="1" id="KW-0479">Metal-binding</keyword>
<dbReference type="InterPro" id="IPR038718">
    <property type="entry name" value="SNF2-like_sf"/>
</dbReference>
<dbReference type="InterPro" id="IPR013083">
    <property type="entry name" value="Znf_RING/FYVE/PHD"/>
</dbReference>
<dbReference type="Gene3D" id="3.30.40.10">
    <property type="entry name" value="Zinc/RING finger domain, C3HC4 (zinc finger)"/>
    <property type="match status" value="1"/>
</dbReference>
<evidence type="ECO:0000313" key="11">
    <source>
        <dbReference type="EMBL" id="KAF2842958.1"/>
    </source>
</evidence>
<dbReference type="PROSITE" id="PS50089">
    <property type="entry name" value="ZF_RING_2"/>
    <property type="match status" value="1"/>
</dbReference>
<evidence type="ECO:0000256" key="8">
    <source>
        <dbReference type="SAM" id="Coils"/>
    </source>
</evidence>
<dbReference type="SMART" id="SM00487">
    <property type="entry name" value="DEXDc"/>
    <property type="match status" value="1"/>
</dbReference>
<dbReference type="InterPro" id="IPR027417">
    <property type="entry name" value="P-loop_NTPase"/>
</dbReference>
<dbReference type="InterPro" id="IPR001650">
    <property type="entry name" value="Helicase_C-like"/>
</dbReference>
<dbReference type="SMART" id="SM00490">
    <property type="entry name" value="HELICc"/>
    <property type="match status" value="1"/>
</dbReference>
<evidence type="ECO:0000256" key="9">
    <source>
        <dbReference type="SAM" id="MobiDB-lite"/>
    </source>
</evidence>
<keyword evidence="2" id="KW-0547">Nucleotide-binding</keyword>
<dbReference type="Pfam" id="PF00271">
    <property type="entry name" value="Helicase_C"/>
    <property type="match status" value="1"/>
</dbReference>
<evidence type="ECO:0000256" key="2">
    <source>
        <dbReference type="ARBA" id="ARBA00022741"/>
    </source>
</evidence>
<gene>
    <name evidence="11" type="ORF">M501DRAFT_1012340</name>
</gene>
<keyword evidence="6" id="KW-0067">ATP-binding</keyword>
<reference evidence="11" key="1">
    <citation type="journal article" date="2020" name="Stud. Mycol.">
        <title>101 Dothideomycetes genomes: a test case for predicting lifestyles and emergence of pathogens.</title>
        <authorList>
            <person name="Haridas S."/>
            <person name="Albert R."/>
            <person name="Binder M."/>
            <person name="Bloem J."/>
            <person name="Labutti K."/>
            <person name="Salamov A."/>
            <person name="Andreopoulos B."/>
            <person name="Baker S."/>
            <person name="Barry K."/>
            <person name="Bills G."/>
            <person name="Bluhm B."/>
            <person name="Cannon C."/>
            <person name="Castanera R."/>
            <person name="Culley D."/>
            <person name="Daum C."/>
            <person name="Ezra D."/>
            <person name="Gonzalez J."/>
            <person name="Henrissat B."/>
            <person name="Kuo A."/>
            <person name="Liang C."/>
            <person name="Lipzen A."/>
            <person name="Lutzoni F."/>
            <person name="Magnuson J."/>
            <person name="Mondo S."/>
            <person name="Nolan M."/>
            <person name="Ohm R."/>
            <person name="Pangilinan J."/>
            <person name="Park H.-J."/>
            <person name="Ramirez L."/>
            <person name="Alfaro M."/>
            <person name="Sun H."/>
            <person name="Tritt A."/>
            <person name="Yoshinaga Y."/>
            <person name="Zwiers L.-H."/>
            <person name="Turgeon B."/>
            <person name="Goodwin S."/>
            <person name="Spatafora J."/>
            <person name="Crous P."/>
            <person name="Grigoriev I."/>
        </authorList>
    </citation>
    <scope>NUCLEOTIDE SEQUENCE</scope>
    <source>
        <strain evidence="11">CBS 101060</strain>
    </source>
</reference>
<dbReference type="GO" id="GO:0005524">
    <property type="term" value="F:ATP binding"/>
    <property type="evidence" value="ECO:0007669"/>
    <property type="project" value="InterPro"/>
</dbReference>
<evidence type="ECO:0000256" key="3">
    <source>
        <dbReference type="ARBA" id="ARBA00022771"/>
    </source>
</evidence>
<dbReference type="Pfam" id="PF26021">
    <property type="entry name" value="Ferritin_C144_05"/>
    <property type="match status" value="1"/>
</dbReference>
<proteinExistence type="predicted"/>
<evidence type="ECO:0000313" key="12">
    <source>
        <dbReference type="Proteomes" id="UP000799429"/>
    </source>
</evidence>
<feature type="region of interest" description="Disordered" evidence="9">
    <location>
        <begin position="734"/>
        <end position="766"/>
    </location>
</feature>
<protein>
    <recommendedName>
        <fullName evidence="10">RING-type domain-containing protein</fullName>
    </recommendedName>
</protein>
<dbReference type="PROSITE" id="PS00518">
    <property type="entry name" value="ZF_RING_1"/>
    <property type="match status" value="1"/>
</dbReference>
<dbReference type="GO" id="GO:0016787">
    <property type="term" value="F:hydrolase activity"/>
    <property type="evidence" value="ECO:0007669"/>
    <property type="project" value="UniProtKB-KW"/>
</dbReference>
<feature type="coiled-coil region" evidence="8">
    <location>
        <begin position="1037"/>
        <end position="1064"/>
    </location>
</feature>
<evidence type="ECO:0000256" key="6">
    <source>
        <dbReference type="ARBA" id="ARBA00022840"/>
    </source>
</evidence>
<name>A0A9P4SJY9_9PEZI</name>
<dbReference type="Gene3D" id="3.40.50.300">
    <property type="entry name" value="P-loop containing nucleotide triphosphate hydrolases"/>
    <property type="match status" value="1"/>
</dbReference>
<keyword evidence="12" id="KW-1185">Reference proteome</keyword>
<dbReference type="PANTHER" id="PTHR45865">
    <property type="entry name" value="E3 UBIQUITIN-PROTEIN LIGASE SHPRH FAMILY MEMBER"/>
    <property type="match status" value="1"/>
</dbReference>
<dbReference type="CDD" id="cd18793">
    <property type="entry name" value="SF2_C_SNF"/>
    <property type="match status" value="1"/>
</dbReference>
<dbReference type="Pfam" id="PF13920">
    <property type="entry name" value="zf-C3HC4_3"/>
    <property type="match status" value="1"/>
</dbReference>
<dbReference type="SUPFAM" id="SSF57850">
    <property type="entry name" value="RING/U-box"/>
    <property type="match status" value="1"/>
</dbReference>
<keyword evidence="5" id="KW-0862">Zinc</keyword>
<dbReference type="SUPFAM" id="SSF52540">
    <property type="entry name" value="P-loop containing nucleoside triphosphate hydrolases"/>
    <property type="match status" value="2"/>
</dbReference>
<organism evidence="11 12">
    <name type="scientific">Patellaria atrata CBS 101060</name>
    <dbReference type="NCBI Taxonomy" id="1346257"/>
    <lineage>
        <taxon>Eukaryota</taxon>
        <taxon>Fungi</taxon>
        <taxon>Dikarya</taxon>
        <taxon>Ascomycota</taxon>
        <taxon>Pezizomycotina</taxon>
        <taxon>Dothideomycetes</taxon>
        <taxon>Dothideomycetes incertae sedis</taxon>
        <taxon>Patellariales</taxon>
        <taxon>Patellariaceae</taxon>
        <taxon>Patellaria</taxon>
    </lineage>
</organism>
<evidence type="ECO:0000256" key="4">
    <source>
        <dbReference type="ARBA" id="ARBA00022801"/>
    </source>
</evidence>
<dbReference type="InterPro" id="IPR001841">
    <property type="entry name" value="Znf_RING"/>
</dbReference>